<dbReference type="PANTHER" id="PTHR11177">
    <property type="entry name" value="CHITINASE"/>
    <property type="match status" value="1"/>
</dbReference>
<evidence type="ECO:0000256" key="4">
    <source>
        <dbReference type="ARBA" id="ARBA00023180"/>
    </source>
</evidence>
<keyword evidence="2 6" id="KW-0732">Signal</keyword>
<dbReference type="SUPFAM" id="SSF51445">
    <property type="entry name" value="(Trans)glycosidases"/>
    <property type="match status" value="1"/>
</dbReference>
<accession>A0AAN9S659</accession>
<feature type="chain" id="PRO_5042872067" description="GH18 domain-containing protein" evidence="6">
    <location>
        <begin position="33"/>
        <end position="348"/>
    </location>
</feature>
<dbReference type="InterPro" id="IPR017853">
    <property type="entry name" value="GH"/>
</dbReference>
<evidence type="ECO:0000256" key="2">
    <source>
        <dbReference type="ARBA" id="ARBA00022729"/>
    </source>
</evidence>
<evidence type="ECO:0000256" key="3">
    <source>
        <dbReference type="ARBA" id="ARBA00022801"/>
    </source>
</evidence>
<feature type="signal peptide" evidence="6">
    <location>
        <begin position="1"/>
        <end position="32"/>
    </location>
</feature>
<gene>
    <name evidence="8" type="ORF">VNO78_23153</name>
</gene>
<comment type="caution">
    <text evidence="8">The sequence shown here is derived from an EMBL/GenBank/DDBJ whole genome shotgun (WGS) entry which is preliminary data.</text>
</comment>
<dbReference type="Pfam" id="PF00704">
    <property type="entry name" value="Glyco_hydro_18"/>
    <property type="match status" value="1"/>
</dbReference>
<dbReference type="SUPFAM" id="SSF54556">
    <property type="entry name" value="Chitinase insertion domain"/>
    <property type="match status" value="1"/>
</dbReference>
<reference evidence="8 9" key="1">
    <citation type="submission" date="2024-01" db="EMBL/GenBank/DDBJ databases">
        <title>The genomes of 5 underutilized Papilionoideae crops provide insights into root nodulation and disease resistanc.</title>
        <authorList>
            <person name="Jiang F."/>
        </authorList>
    </citation>
    <scope>NUCLEOTIDE SEQUENCE [LARGE SCALE GENOMIC DNA]</scope>
    <source>
        <strain evidence="8">DUOXIRENSHENG_FW03</strain>
        <tissue evidence="8">Leaves</tissue>
    </source>
</reference>
<dbReference type="GO" id="GO:0006032">
    <property type="term" value="P:chitin catabolic process"/>
    <property type="evidence" value="ECO:0007669"/>
    <property type="project" value="TreeGrafter"/>
</dbReference>
<organism evidence="8 9">
    <name type="scientific">Psophocarpus tetragonolobus</name>
    <name type="common">Winged bean</name>
    <name type="synonym">Dolichos tetragonolobus</name>
    <dbReference type="NCBI Taxonomy" id="3891"/>
    <lineage>
        <taxon>Eukaryota</taxon>
        <taxon>Viridiplantae</taxon>
        <taxon>Streptophyta</taxon>
        <taxon>Embryophyta</taxon>
        <taxon>Tracheophyta</taxon>
        <taxon>Spermatophyta</taxon>
        <taxon>Magnoliopsida</taxon>
        <taxon>eudicotyledons</taxon>
        <taxon>Gunneridae</taxon>
        <taxon>Pentapetalae</taxon>
        <taxon>rosids</taxon>
        <taxon>fabids</taxon>
        <taxon>Fabales</taxon>
        <taxon>Fabaceae</taxon>
        <taxon>Papilionoideae</taxon>
        <taxon>50 kb inversion clade</taxon>
        <taxon>NPAAA clade</taxon>
        <taxon>indigoferoid/millettioid clade</taxon>
        <taxon>Phaseoleae</taxon>
        <taxon>Psophocarpus</taxon>
    </lineage>
</organism>
<dbReference type="InterPro" id="IPR001223">
    <property type="entry name" value="Glyco_hydro18_cat"/>
</dbReference>
<sequence length="348" mass="38107">MFTMAMAMAYSKKYPFVISLVLLVLHFHASSAAMKGGYWFREIRIPSANAAQFSTFTQTVQQKNPSVKTLLSIGGGASNPSTFSSMASQASSRKTFIDSSIQVARSNNFHGIDVDWEYPSSLSDMSNYGILLREWRSALVSEARTSGKAALFLAAAVFYSSSYHSLPYDVQALSESLDWLNVMAYDFYGPLWYPNRTAPPAALYAVNHSAANQVSGDIGIRAWIGSGMAANKLVLGLPFYGYAWRLLNVNNNGLFAPANGSAFAGDGSIGYNGIRAFISQNRAPCVYNSSAVSNYCYSGTTWIGYDDVQSISTKVTYAKTNKLCGHFVWHVGADYNWVLSQTPYQTWG</sequence>
<dbReference type="EMBL" id="JAYMYS010000006">
    <property type="protein sequence ID" value="KAK7388338.1"/>
    <property type="molecule type" value="Genomic_DNA"/>
</dbReference>
<evidence type="ECO:0000256" key="5">
    <source>
        <dbReference type="ARBA" id="ARBA00023295"/>
    </source>
</evidence>
<dbReference type="Gene3D" id="3.20.20.80">
    <property type="entry name" value="Glycosidases"/>
    <property type="match status" value="1"/>
</dbReference>
<protein>
    <recommendedName>
        <fullName evidence="7">GH18 domain-containing protein</fullName>
    </recommendedName>
</protein>
<dbReference type="InterPro" id="IPR029070">
    <property type="entry name" value="Chitinase_insertion_sf"/>
</dbReference>
<feature type="domain" description="GH18" evidence="7">
    <location>
        <begin position="1"/>
        <end position="348"/>
    </location>
</feature>
<keyword evidence="4" id="KW-0325">Glycoprotein</keyword>
<name>A0AAN9S659_PSOTE</name>
<evidence type="ECO:0000259" key="7">
    <source>
        <dbReference type="PROSITE" id="PS51910"/>
    </source>
</evidence>
<dbReference type="InterPro" id="IPR050314">
    <property type="entry name" value="Glycosyl_Hydrlase_18"/>
</dbReference>
<dbReference type="GO" id="GO:0005576">
    <property type="term" value="C:extracellular region"/>
    <property type="evidence" value="ECO:0007669"/>
    <property type="project" value="TreeGrafter"/>
</dbReference>
<keyword evidence="9" id="KW-1185">Reference proteome</keyword>
<dbReference type="Gene3D" id="3.10.50.10">
    <property type="match status" value="1"/>
</dbReference>
<comment type="similarity">
    <text evidence="1">Belongs to the glycosyl hydrolase 18 family. Chitinase class V subfamily.</text>
</comment>
<evidence type="ECO:0000313" key="9">
    <source>
        <dbReference type="Proteomes" id="UP001386955"/>
    </source>
</evidence>
<dbReference type="InterPro" id="IPR011583">
    <property type="entry name" value="Chitinase_II/V-like_cat"/>
</dbReference>
<keyword evidence="3" id="KW-0378">Hydrolase</keyword>
<keyword evidence="5" id="KW-0326">Glycosidase</keyword>
<dbReference type="SMART" id="SM00636">
    <property type="entry name" value="Glyco_18"/>
    <property type="match status" value="1"/>
</dbReference>
<dbReference type="PANTHER" id="PTHR11177:SF383">
    <property type="entry name" value="GLYCOSYL HYDROLASE FAMILY PROTEIN WITH CHITINASE INSERTION DOMAIN-CONTAINING PROTEIN"/>
    <property type="match status" value="1"/>
</dbReference>
<dbReference type="GO" id="GO:0005975">
    <property type="term" value="P:carbohydrate metabolic process"/>
    <property type="evidence" value="ECO:0007669"/>
    <property type="project" value="InterPro"/>
</dbReference>
<evidence type="ECO:0000256" key="1">
    <source>
        <dbReference type="ARBA" id="ARBA00008682"/>
    </source>
</evidence>
<dbReference type="AlphaFoldDB" id="A0AAN9S659"/>
<dbReference type="Proteomes" id="UP001386955">
    <property type="component" value="Unassembled WGS sequence"/>
</dbReference>
<evidence type="ECO:0000256" key="6">
    <source>
        <dbReference type="SAM" id="SignalP"/>
    </source>
</evidence>
<dbReference type="GO" id="GO:0008061">
    <property type="term" value="F:chitin binding"/>
    <property type="evidence" value="ECO:0007669"/>
    <property type="project" value="InterPro"/>
</dbReference>
<dbReference type="PROSITE" id="PS51910">
    <property type="entry name" value="GH18_2"/>
    <property type="match status" value="1"/>
</dbReference>
<dbReference type="GO" id="GO:0004568">
    <property type="term" value="F:chitinase activity"/>
    <property type="evidence" value="ECO:0007669"/>
    <property type="project" value="TreeGrafter"/>
</dbReference>
<evidence type="ECO:0000313" key="8">
    <source>
        <dbReference type="EMBL" id="KAK7388338.1"/>
    </source>
</evidence>
<dbReference type="FunFam" id="3.10.50.10:FF:000003">
    <property type="entry name" value="Class V chitinase CHIT5b"/>
    <property type="match status" value="1"/>
</dbReference>
<proteinExistence type="inferred from homology"/>